<reference evidence="1 2" key="1">
    <citation type="submission" date="2021-06" db="EMBL/GenBank/DDBJ databases">
        <title>Caerostris extrusa draft genome.</title>
        <authorList>
            <person name="Kono N."/>
            <person name="Arakawa K."/>
        </authorList>
    </citation>
    <scope>NUCLEOTIDE SEQUENCE [LARGE SCALE GENOMIC DNA]</scope>
</reference>
<keyword evidence="2" id="KW-1185">Reference proteome</keyword>
<evidence type="ECO:0000313" key="1">
    <source>
        <dbReference type="EMBL" id="GIY17265.1"/>
    </source>
</evidence>
<gene>
    <name evidence="1" type="ORF">CEXT_349461</name>
</gene>
<comment type="caution">
    <text evidence="1">The sequence shown here is derived from an EMBL/GenBank/DDBJ whole genome shotgun (WGS) entry which is preliminary data.</text>
</comment>
<name>A0AAV4R6C4_CAEEX</name>
<dbReference type="EMBL" id="BPLR01007489">
    <property type="protein sequence ID" value="GIY17265.1"/>
    <property type="molecule type" value="Genomic_DNA"/>
</dbReference>
<dbReference type="AlphaFoldDB" id="A0AAV4R6C4"/>
<sequence>MQKGKKNKAVKERLGLSFERYHCPSCPLQYWTEECDVMALGWKSIYFRLRKKREKMGENWRKTLREMTSENDMNGARFDLLMGDRFYS</sequence>
<proteinExistence type="predicted"/>
<evidence type="ECO:0000313" key="2">
    <source>
        <dbReference type="Proteomes" id="UP001054945"/>
    </source>
</evidence>
<organism evidence="1 2">
    <name type="scientific">Caerostris extrusa</name>
    <name type="common">Bark spider</name>
    <name type="synonym">Caerostris bankana</name>
    <dbReference type="NCBI Taxonomy" id="172846"/>
    <lineage>
        <taxon>Eukaryota</taxon>
        <taxon>Metazoa</taxon>
        <taxon>Ecdysozoa</taxon>
        <taxon>Arthropoda</taxon>
        <taxon>Chelicerata</taxon>
        <taxon>Arachnida</taxon>
        <taxon>Araneae</taxon>
        <taxon>Araneomorphae</taxon>
        <taxon>Entelegynae</taxon>
        <taxon>Araneoidea</taxon>
        <taxon>Araneidae</taxon>
        <taxon>Caerostris</taxon>
    </lineage>
</organism>
<accession>A0AAV4R6C4</accession>
<protein>
    <submittedName>
        <fullName evidence="1">Uncharacterized protein</fullName>
    </submittedName>
</protein>
<dbReference type="Proteomes" id="UP001054945">
    <property type="component" value="Unassembled WGS sequence"/>
</dbReference>